<organism evidence="3 4">
    <name type="scientific">Roseateles oligotrophus</name>
    <dbReference type="NCBI Taxonomy" id="1769250"/>
    <lineage>
        <taxon>Bacteria</taxon>
        <taxon>Pseudomonadati</taxon>
        <taxon>Pseudomonadota</taxon>
        <taxon>Betaproteobacteria</taxon>
        <taxon>Burkholderiales</taxon>
        <taxon>Sphaerotilaceae</taxon>
        <taxon>Roseateles</taxon>
    </lineage>
</organism>
<feature type="domain" description="DUF4910" evidence="2">
    <location>
        <begin position="7"/>
        <end position="345"/>
    </location>
</feature>
<sequence length="436" mass="49108">MSRTITDIVRALYPYAYSVVSNDSDRAVAAYKEELPFSVFEVPSGTELNGWLVPNNWRVVRARILHDDRLIHDGALSPLGIGVLSPSFQGRLNRAALREHLYFSEDCPTAIPYHWVNLYRPAQKTWAFCVTKDFYDQLPEGEFEVDLVTEEFPGTMKVLDFLLPGESKETILLNGHNCHPWQANDDLSGCAVAIHVLQELQKWPSRKFSYRVVIAPELIGTVHWLDQLDMQAQPITGAIMLKSVGNERPLKLQHSFNGNTQLDKAALSVLTGHLGSFESGPFRTIYGNDETVFDSPGFEIPSISLTRFPFTEYHTDADTPELLSEAALQQTGRVVLDIIRALENNLTLRFAARGLVALSHARYQLYRAAPAPGLDREAYLESSRKWNLLMNCLPRELDGRHSAIDLAHKYGLPVLEVCEYLAQWEAKQLAIVEQAC</sequence>
<proteinExistence type="predicted"/>
<dbReference type="RefSeq" id="WP_184296572.1">
    <property type="nucleotide sequence ID" value="NZ_JACHLP010000001.1"/>
</dbReference>
<dbReference type="InterPro" id="IPR032610">
    <property type="entry name" value="DUF2172"/>
</dbReference>
<dbReference type="Proteomes" id="UP000562027">
    <property type="component" value="Unassembled WGS sequence"/>
</dbReference>
<keyword evidence="3" id="KW-0645">Protease</keyword>
<evidence type="ECO:0000313" key="3">
    <source>
        <dbReference type="EMBL" id="MBB4842416.1"/>
    </source>
</evidence>
<dbReference type="GO" id="GO:0004177">
    <property type="term" value="F:aminopeptidase activity"/>
    <property type="evidence" value="ECO:0007669"/>
    <property type="project" value="UniProtKB-KW"/>
</dbReference>
<dbReference type="AlphaFoldDB" id="A0A840L395"/>
<name>A0A840L395_9BURK</name>
<dbReference type="EMBL" id="JACHLP010000001">
    <property type="protein sequence ID" value="MBB4842416.1"/>
    <property type="molecule type" value="Genomic_DNA"/>
</dbReference>
<evidence type="ECO:0000259" key="2">
    <source>
        <dbReference type="Pfam" id="PF16254"/>
    </source>
</evidence>
<reference evidence="3 4" key="1">
    <citation type="submission" date="2020-08" db="EMBL/GenBank/DDBJ databases">
        <title>Functional genomics of gut bacteria from endangered species of beetles.</title>
        <authorList>
            <person name="Carlos-Shanley C."/>
        </authorList>
    </citation>
    <scope>NUCLEOTIDE SEQUENCE [LARGE SCALE GENOMIC DNA]</scope>
    <source>
        <strain evidence="3 4">S00239</strain>
    </source>
</reference>
<keyword evidence="4" id="KW-1185">Reference proteome</keyword>
<dbReference type="Pfam" id="PF16254">
    <property type="entry name" value="DUF4910"/>
    <property type="match status" value="1"/>
</dbReference>
<gene>
    <name evidence="3" type="ORF">HNP55_000911</name>
</gene>
<keyword evidence="3" id="KW-0031">Aminopeptidase</keyword>
<feature type="domain" description="DUF2172" evidence="1">
    <location>
        <begin position="57"/>
        <end position="149"/>
    </location>
</feature>
<evidence type="ECO:0000313" key="4">
    <source>
        <dbReference type="Proteomes" id="UP000562027"/>
    </source>
</evidence>
<keyword evidence="3" id="KW-0378">Hydrolase</keyword>
<dbReference type="InterPro" id="IPR032589">
    <property type="entry name" value="DUF4910"/>
</dbReference>
<accession>A0A840L395</accession>
<evidence type="ECO:0000259" key="1">
    <source>
        <dbReference type="Pfam" id="PF09940"/>
    </source>
</evidence>
<dbReference type="SUPFAM" id="SSF53187">
    <property type="entry name" value="Zn-dependent exopeptidases"/>
    <property type="match status" value="1"/>
</dbReference>
<comment type="caution">
    <text evidence="3">The sequence shown here is derived from an EMBL/GenBank/DDBJ whole genome shotgun (WGS) entry which is preliminary data.</text>
</comment>
<protein>
    <submittedName>
        <fullName evidence="3">Aminopeptidase-like protein</fullName>
    </submittedName>
</protein>
<dbReference type="Pfam" id="PF09940">
    <property type="entry name" value="DUF2172"/>
    <property type="match status" value="1"/>
</dbReference>
<dbReference type="Gene3D" id="3.40.630.10">
    <property type="entry name" value="Zn peptidases"/>
    <property type="match status" value="1"/>
</dbReference>
<dbReference type="Gene3D" id="3.50.30.90">
    <property type="match status" value="1"/>
</dbReference>